<feature type="compositionally biased region" description="Polar residues" evidence="7">
    <location>
        <begin position="630"/>
        <end position="640"/>
    </location>
</feature>
<dbReference type="AlphaFoldDB" id="A0A0K6GC54"/>
<dbReference type="InterPro" id="IPR042468">
    <property type="entry name" value="Peptidase_C65_otubain_sub1"/>
</dbReference>
<dbReference type="Proteomes" id="UP000044841">
    <property type="component" value="Unassembled WGS sequence"/>
</dbReference>
<organism evidence="9 10">
    <name type="scientific">Rhizoctonia solani</name>
    <dbReference type="NCBI Taxonomy" id="456999"/>
    <lineage>
        <taxon>Eukaryota</taxon>
        <taxon>Fungi</taxon>
        <taxon>Dikarya</taxon>
        <taxon>Basidiomycota</taxon>
        <taxon>Agaricomycotina</taxon>
        <taxon>Agaricomycetes</taxon>
        <taxon>Cantharellales</taxon>
        <taxon>Ceratobasidiaceae</taxon>
        <taxon>Rhizoctonia</taxon>
    </lineage>
</organism>
<dbReference type="Pfam" id="PF10275">
    <property type="entry name" value="Peptidase_C65"/>
    <property type="match status" value="1"/>
</dbReference>
<keyword evidence="4" id="KW-0833">Ubl conjugation pathway</keyword>
<dbReference type="GO" id="GO:0006508">
    <property type="term" value="P:proteolysis"/>
    <property type="evidence" value="ECO:0007669"/>
    <property type="project" value="UniProtKB-KW"/>
</dbReference>
<dbReference type="Gene3D" id="3.30.200.60">
    <property type="entry name" value="Peptidase C65 Otubain, subdomain 1"/>
    <property type="match status" value="1"/>
</dbReference>
<evidence type="ECO:0000256" key="2">
    <source>
        <dbReference type="ARBA" id="ARBA00012759"/>
    </source>
</evidence>
<feature type="compositionally biased region" description="Polar residues" evidence="7">
    <location>
        <begin position="302"/>
        <end position="311"/>
    </location>
</feature>
<feature type="compositionally biased region" description="Basic and acidic residues" evidence="7">
    <location>
        <begin position="669"/>
        <end position="680"/>
    </location>
</feature>
<dbReference type="GO" id="GO:0071108">
    <property type="term" value="P:protein K48-linked deubiquitination"/>
    <property type="evidence" value="ECO:0007669"/>
    <property type="project" value="TreeGrafter"/>
</dbReference>
<keyword evidence="6" id="KW-0788">Thiol protease</keyword>
<dbReference type="SUPFAM" id="SSF54001">
    <property type="entry name" value="Cysteine proteinases"/>
    <property type="match status" value="1"/>
</dbReference>
<dbReference type="InterPro" id="IPR038765">
    <property type="entry name" value="Papain-like_cys_pep_sf"/>
</dbReference>
<comment type="catalytic activity">
    <reaction evidence="1">
        <text>Thiol-dependent hydrolysis of ester, thioester, amide, peptide and isopeptide bonds formed by the C-terminal Gly of ubiquitin (a 76-residue protein attached to proteins as an intracellular targeting signal).</text>
        <dbReference type="EC" id="3.4.19.12"/>
    </reaction>
</comment>
<dbReference type="InterPro" id="IPR019400">
    <property type="entry name" value="Peptidase_C65_otubain"/>
</dbReference>
<feature type="compositionally biased region" description="Polar residues" evidence="7">
    <location>
        <begin position="333"/>
        <end position="344"/>
    </location>
</feature>
<feature type="compositionally biased region" description="Low complexity" evidence="7">
    <location>
        <begin position="809"/>
        <end position="827"/>
    </location>
</feature>
<feature type="compositionally biased region" description="Polar residues" evidence="7">
    <location>
        <begin position="264"/>
        <end position="280"/>
    </location>
</feature>
<dbReference type="EC" id="3.4.19.12" evidence="2"/>
<feature type="compositionally biased region" description="Polar residues" evidence="7">
    <location>
        <begin position="923"/>
        <end position="935"/>
    </location>
</feature>
<keyword evidence="10" id="KW-1185">Reference proteome</keyword>
<feature type="compositionally biased region" description="Polar residues" evidence="7">
    <location>
        <begin position="865"/>
        <end position="874"/>
    </location>
</feature>
<feature type="compositionally biased region" description="Low complexity" evidence="7">
    <location>
        <begin position="721"/>
        <end position="750"/>
    </location>
</feature>
<feature type="compositionally biased region" description="Polar residues" evidence="7">
    <location>
        <begin position="104"/>
        <end position="136"/>
    </location>
</feature>
<dbReference type="CDD" id="cd22749">
    <property type="entry name" value="Otubain_C65"/>
    <property type="match status" value="1"/>
</dbReference>
<reference evidence="9 10" key="1">
    <citation type="submission" date="2015-07" db="EMBL/GenBank/DDBJ databases">
        <authorList>
            <person name="Noorani M."/>
        </authorList>
    </citation>
    <scope>NUCLEOTIDE SEQUENCE [LARGE SCALE GENOMIC DNA]</scope>
    <source>
        <strain evidence="9">BBA 69670</strain>
    </source>
</reference>
<dbReference type="GO" id="GO:0005634">
    <property type="term" value="C:nucleus"/>
    <property type="evidence" value="ECO:0007669"/>
    <property type="project" value="TreeGrafter"/>
</dbReference>
<dbReference type="Gene3D" id="1.20.1300.20">
    <property type="entry name" value="Peptidase C65 Otubain, subdomain 2"/>
    <property type="match status" value="1"/>
</dbReference>
<feature type="compositionally biased region" description="Low complexity" evidence="7">
    <location>
        <begin position="281"/>
        <end position="301"/>
    </location>
</feature>
<evidence type="ECO:0000256" key="6">
    <source>
        <dbReference type="ARBA" id="ARBA00022807"/>
    </source>
</evidence>
<feature type="compositionally biased region" description="Pro residues" evidence="7">
    <location>
        <begin position="778"/>
        <end position="798"/>
    </location>
</feature>
<accession>A0A0K6GC54</accession>
<evidence type="ECO:0000256" key="3">
    <source>
        <dbReference type="ARBA" id="ARBA00022670"/>
    </source>
</evidence>
<dbReference type="EMBL" id="CYGV01001622">
    <property type="protein sequence ID" value="CUA76055.1"/>
    <property type="molecule type" value="Genomic_DNA"/>
</dbReference>
<sequence>MSYTKVMYQRPTTTRDAISIRTTRPVPRKPKSNRPETLSKLKATYSNAARAFLHHKTDEANDLVEGAFELLHPPASQESDQLTTYRRKWDILRITLETTLYTTPVNGSAPSKLSHSFTNGSSSGPIPRSPNGSPRSKTPLDDPLLLSPPSLLGTLHTRSLKLFTPALQRPNSRFLPAAVLVALVLASLKLDCPQVGRGPKAEERDGYEKVVEVYCLHVLPRLNEWDYAKDFLDSELEMRPSKREELIATLAAHHAQSLLPPSPRASQLQNLDNSVSGSSGAPTPRAVSPAPSSVSSHTAVPNSRSVTTLRASQVLPLPLSPSPTPTTRHWQPINMSSGRSSTSLGIPPPAPTLAPQSSSPAQPTNLQLLKAVIIPYLRRVNAPVLLLAIVLSLIGLASRFGRRPKGGSGAEMARLPTIMSSPDSGSAWSIISYHEQEKEVVVQRQAAILEQSSAANLTRRRLGTSSTHVHIENPLPPPPLIVSPTVASPGPKSVSHTHRESKRNGTREFPSAAPGEDKYEHRDPPPKGNSFVRKVRSSLLGGKNPFLSQNKATEREKQEPIVIPPPLSPEPDAVIVGRPGSESNGTTPEPPVVPKGPRGSRPPVTAYSTKLYSTQPAQPVQPSRSRRGSHSSATHSQHSGSEPVKTDRPPSRNKSRGSKEVQIVVLSGRKTEDPPLEREPVLGAIQSHRVVSGKANYAPPPPAPAPAQPTIRPLPQPPTMTPTVTLVPQPQPATAPARPSVAPNPVVATPVPQPTRPSPESLHPGAHYSDRQHYQPAQQPPAPNPLASNPPPNPPVSSPPVVRYKTSSDRTSYTTTATTPSLSSSVTHASQPTSDVPPKGMERTPWASAPPTRPTVPNHTRAATMDQSSASDAWTQSLQQISLRNGQQAGYHMDMSSKYENAPSAQAHLPPPPKSKPNKLQRHATTAGSAPSTTVTHYYYDPSPPLVTRITRLSELKEDYRNPGSERSTIIRRKINYLRFELGYTGLRRARGDGNCFYRSFAFCYLEQIIFADDRALAVISALEHLEIAQNLLEAAIPNNKFSKQMHLFLRDLIRNIELGKTDQKRLLRTFQDPRDSDDIVAYVRLLASAYIRLTPEMHASVFHPDDPAVVISPVDFCRYYVEEMNQDADHLQISALSRTLNVAVYIYRLDEKVDGVAPNDQDIPAHCTRFTPADAPTVTEPVALLFRPGHYDILERHPENL</sequence>
<evidence type="ECO:0000313" key="9">
    <source>
        <dbReference type="EMBL" id="CUA76055.1"/>
    </source>
</evidence>
<dbReference type="GO" id="GO:0043130">
    <property type="term" value="F:ubiquitin binding"/>
    <property type="evidence" value="ECO:0007669"/>
    <property type="project" value="TreeGrafter"/>
</dbReference>
<dbReference type="GO" id="GO:0004843">
    <property type="term" value="F:cysteine-type deubiquitinase activity"/>
    <property type="evidence" value="ECO:0007669"/>
    <property type="project" value="UniProtKB-EC"/>
</dbReference>
<feature type="region of interest" description="Disordered" evidence="7">
    <location>
        <begin position="258"/>
        <end position="361"/>
    </location>
</feature>
<feature type="region of interest" description="Disordered" evidence="7">
    <location>
        <begin position="901"/>
        <end position="935"/>
    </location>
</feature>
<keyword evidence="3" id="KW-0645">Protease</keyword>
<dbReference type="PANTHER" id="PTHR12931">
    <property type="entry name" value="UBIQUITIN THIOLESTERASE PROTEIN OTUB"/>
    <property type="match status" value="1"/>
</dbReference>
<dbReference type="PROSITE" id="PS50802">
    <property type="entry name" value="OTU"/>
    <property type="match status" value="1"/>
</dbReference>
<evidence type="ECO:0000256" key="1">
    <source>
        <dbReference type="ARBA" id="ARBA00000707"/>
    </source>
</evidence>
<evidence type="ECO:0000313" key="10">
    <source>
        <dbReference type="Proteomes" id="UP000044841"/>
    </source>
</evidence>
<name>A0A0K6GC54_9AGAM</name>
<dbReference type="InterPro" id="IPR003323">
    <property type="entry name" value="OTU_dom"/>
</dbReference>
<evidence type="ECO:0000256" key="5">
    <source>
        <dbReference type="ARBA" id="ARBA00022801"/>
    </source>
</evidence>
<dbReference type="InterPro" id="IPR042467">
    <property type="entry name" value="Peptidase_C65_otubain_sub2"/>
</dbReference>
<proteinExistence type="predicted"/>
<evidence type="ECO:0000256" key="4">
    <source>
        <dbReference type="ARBA" id="ARBA00022786"/>
    </source>
</evidence>
<feature type="compositionally biased region" description="Polar residues" evidence="7">
    <location>
        <begin position="606"/>
        <end position="623"/>
    </location>
</feature>
<evidence type="ECO:0000259" key="8">
    <source>
        <dbReference type="PROSITE" id="PS50802"/>
    </source>
</evidence>
<feature type="compositionally biased region" description="Basic and acidic residues" evidence="7">
    <location>
        <begin position="515"/>
        <end position="525"/>
    </location>
</feature>
<feature type="region of interest" description="Disordered" evidence="7">
    <location>
        <begin position="104"/>
        <end position="143"/>
    </location>
</feature>
<keyword evidence="5" id="KW-0378">Hydrolase</keyword>
<feature type="region of interest" description="Disordered" evidence="7">
    <location>
        <begin position="458"/>
        <end position="874"/>
    </location>
</feature>
<dbReference type="PANTHER" id="PTHR12931:SF15">
    <property type="entry name" value="UBIQUITIN THIOESTERASE OTUBAIN-LIKE"/>
    <property type="match status" value="1"/>
</dbReference>
<feature type="compositionally biased region" description="Pro residues" evidence="7">
    <location>
        <begin position="698"/>
        <end position="720"/>
    </location>
</feature>
<evidence type="ECO:0000256" key="7">
    <source>
        <dbReference type="SAM" id="MobiDB-lite"/>
    </source>
</evidence>
<feature type="domain" description="OTU" evidence="8">
    <location>
        <begin position="985"/>
        <end position="1198"/>
    </location>
</feature>
<protein>
    <recommendedName>
        <fullName evidence="2">ubiquitinyl hydrolase 1</fullName>
        <ecNumber evidence="2">3.4.19.12</ecNumber>
    </recommendedName>
</protein>
<gene>
    <name evidence="9" type="ORF">RSOLAG22IIIB_02062</name>
</gene>